<dbReference type="EMBL" id="CP050485">
    <property type="protein sequence ID" value="QOG26726.1"/>
    <property type="molecule type" value="Genomic_DNA"/>
</dbReference>
<reference evidence="2" key="3">
    <citation type="submission" date="2023-03" db="EMBL/GenBank/DDBJ databases">
        <authorList>
            <person name="Shen W."/>
            <person name="Cai J."/>
        </authorList>
    </citation>
    <scope>NUCLEOTIDE SEQUENCE</scope>
    <source>
        <strain evidence="2">K69-2</strain>
    </source>
</reference>
<dbReference type="InterPro" id="IPR024760">
    <property type="entry name" value="HTH_dom_conjug_TS-like"/>
</dbReference>
<dbReference type="EMBL" id="JARPZN010000007">
    <property type="protein sequence ID" value="MDT2690649.1"/>
    <property type="molecule type" value="Genomic_DNA"/>
</dbReference>
<evidence type="ECO:0000313" key="5">
    <source>
        <dbReference type="Proteomes" id="UP000254807"/>
    </source>
</evidence>
<feature type="domain" description="Helix-turn-helix conjugative transposon-like" evidence="1">
    <location>
        <begin position="16"/>
        <end position="79"/>
    </location>
</feature>
<dbReference type="Pfam" id="PF12645">
    <property type="entry name" value="HTH_16"/>
    <property type="match status" value="1"/>
</dbReference>
<evidence type="ECO:0000259" key="1">
    <source>
        <dbReference type="Pfam" id="PF12645"/>
    </source>
</evidence>
<gene>
    <name evidence="3" type="ORF">EGM181_05385</name>
    <name evidence="4" type="ORF">NCTC12360_01506</name>
    <name evidence="2" type="ORF">P7E30_10605</name>
</gene>
<dbReference type="RefSeq" id="WP_060814973.1">
    <property type="nucleotide sequence ID" value="NZ_CP050485.1"/>
</dbReference>
<protein>
    <submittedName>
        <fullName evidence="4">Helix-turn-helix domain protein</fullName>
    </submittedName>
    <submittedName>
        <fullName evidence="2">Helix-turn-helix domain-containing protein</fullName>
    </submittedName>
</protein>
<dbReference type="EMBL" id="UFYW01000001">
    <property type="protein sequence ID" value="STD83046.1"/>
    <property type="molecule type" value="Genomic_DNA"/>
</dbReference>
<evidence type="ECO:0000313" key="4">
    <source>
        <dbReference type="EMBL" id="STD83046.1"/>
    </source>
</evidence>
<organism evidence="2 7">
    <name type="scientific">Enterococcus gallinarum</name>
    <dbReference type="NCBI Taxonomy" id="1353"/>
    <lineage>
        <taxon>Bacteria</taxon>
        <taxon>Bacillati</taxon>
        <taxon>Bacillota</taxon>
        <taxon>Bacilli</taxon>
        <taxon>Lactobacillales</taxon>
        <taxon>Enterococcaceae</taxon>
        <taxon>Enterococcus</taxon>
    </lineage>
</organism>
<reference evidence="3 6" key="2">
    <citation type="submission" date="2020-03" db="EMBL/GenBank/DDBJ databases">
        <title>Characterization of ganglioside-mimicking enterococci.</title>
        <authorList>
            <person name="Patry R.T."/>
            <person name="Nothaft H."/>
            <person name="Bridger R."/>
            <person name="Shajahan A."/>
            <person name="Huynh S."/>
            <person name="Sanchez S."/>
            <person name="Azadi P."/>
            <person name="Cooper K."/>
            <person name="Miller W.G."/>
            <person name="Parker C.T."/>
            <person name="Wells L."/>
            <person name="Szymanski C.M."/>
        </authorList>
    </citation>
    <scope>NUCLEOTIDE SEQUENCE [LARGE SCALE GENOMIC DNA]</scope>
    <source>
        <strain evidence="3 6">EGM181</strain>
    </source>
</reference>
<dbReference type="AlphaFoldDB" id="A0A366U6Q1"/>
<evidence type="ECO:0000313" key="7">
    <source>
        <dbReference type="Proteomes" id="UP001183682"/>
    </source>
</evidence>
<keyword evidence="5" id="KW-1185">Reference proteome</keyword>
<dbReference type="Proteomes" id="UP000254807">
    <property type="component" value="Unassembled WGS sequence"/>
</dbReference>
<proteinExistence type="predicted"/>
<evidence type="ECO:0000313" key="3">
    <source>
        <dbReference type="EMBL" id="QOG26726.1"/>
    </source>
</evidence>
<evidence type="ECO:0000313" key="6">
    <source>
        <dbReference type="Proteomes" id="UP000516696"/>
    </source>
</evidence>
<dbReference type="Proteomes" id="UP001183682">
    <property type="component" value="Unassembled WGS sequence"/>
</dbReference>
<name>A0A366U6Q1_ENTGA</name>
<sequence>MVDKPKKWQYPLVPLSIILSALEEDPISIKMILKHYHNYIAKLCLTNGFNEVGQFITYVDEYMLRQLEVKLIEAILKFKVN</sequence>
<accession>A0A366U6Q1</accession>
<reference evidence="4 5" key="1">
    <citation type="submission" date="2018-06" db="EMBL/GenBank/DDBJ databases">
        <authorList>
            <consortium name="Pathogen Informatics"/>
            <person name="Doyle S."/>
        </authorList>
    </citation>
    <scope>NUCLEOTIDE SEQUENCE [LARGE SCALE GENOMIC DNA]</scope>
    <source>
        <strain evidence="4 5">NCTC12360</strain>
    </source>
</reference>
<dbReference type="OrthoDB" id="9801453at2"/>
<dbReference type="Proteomes" id="UP000516696">
    <property type="component" value="Chromosome"/>
</dbReference>
<evidence type="ECO:0000313" key="2">
    <source>
        <dbReference type="EMBL" id="MDT2690649.1"/>
    </source>
</evidence>